<dbReference type="RefSeq" id="WP_344846230.1">
    <property type="nucleotide sequence ID" value="NZ_BAABDF010000007.1"/>
</dbReference>
<evidence type="ECO:0000256" key="1">
    <source>
        <dbReference type="ARBA" id="ARBA00004651"/>
    </source>
</evidence>
<dbReference type="EMBL" id="BAABDF010000007">
    <property type="protein sequence ID" value="GAA3867024.1"/>
    <property type="molecule type" value="Genomic_DNA"/>
</dbReference>
<dbReference type="Pfam" id="PF01544">
    <property type="entry name" value="CorA"/>
    <property type="match status" value="1"/>
</dbReference>
<dbReference type="PANTHER" id="PTHR46494:SF3">
    <property type="entry name" value="ZINC TRANSPORT PROTEIN ZNTB"/>
    <property type="match status" value="1"/>
</dbReference>
<proteinExistence type="inferred from homology"/>
<keyword evidence="10 11" id="KW-0472">Membrane</keyword>
<feature type="transmembrane region" description="Helical" evidence="11">
    <location>
        <begin position="291"/>
        <end position="311"/>
    </location>
</feature>
<comment type="similarity">
    <text evidence="2">Belongs to the CorA metal ion transporter (MIT) (TC 1.A.35) family.</text>
</comment>
<dbReference type="InterPro" id="IPR045863">
    <property type="entry name" value="CorA_TM1_TM2"/>
</dbReference>
<keyword evidence="8 11" id="KW-1133">Transmembrane helix</keyword>
<dbReference type="InterPro" id="IPR002523">
    <property type="entry name" value="MgTranspt_CorA/ZnTranspt_ZntB"/>
</dbReference>
<evidence type="ECO:0000256" key="2">
    <source>
        <dbReference type="ARBA" id="ARBA00009765"/>
    </source>
</evidence>
<dbReference type="Gene3D" id="3.30.460.20">
    <property type="entry name" value="CorA soluble domain-like"/>
    <property type="match status" value="1"/>
</dbReference>
<evidence type="ECO:0000256" key="10">
    <source>
        <dbReference type="ARBA" id="ARBA00023136"/>
    </source>
</evidence>
<keyword evidence="13" id="KW-1185">Reference proteome</keyword>
<evidence type="ECO:0000256" key="11">
    <source>
        <dbReference type="SAM" id="Phobius"/>
    </source>
</evidence>
<organism evidence="12 13">
    <name type="scientific">Celeribacter arenosi</name>
    <dbReference type="NCBI Taxonomy" id="792649"/>
    <lineage>
        <taxon>Bacteria</taxon>
        <taxon>Pseudomonadati</taxon>
        <taxon>Pseudomonadota</taxon>
        <taxon>Alphaproteobacteria</taxon>
        <taxon>Rhodobacterales</taxon>
        <taxon>Roseobacteraceae</taxon>
        <taxon>Celeribacter</taxon>
    </lineage>
</organism>
<evidence type="ECO:0000256" key="9">
    <source>
        <dbReference type="ARBA" id="ARBA00023065"/>
    </source>
</evidence>
<keyword evidence="4" id="KW-1003">Cell membrane</keyword>
<keyword evidence="5" id="KW-0997">Cell inner membrane</keyword>
<evidence type="ECO:0000313" key="13">
    <source>
        <dbReference type="Proteomes" id="UP001399917"/>
    </source>
</evidence>
<dbReference type="InterPro" id="IPR045861">
    <property type="entry name" value="CorA_cytoplasmic_dom"/>
</dbReference>
<protein>
    <submittedName>
        <fullName evidence="12">Magnesium transporter CorA family protein</fullName>
    </submittedName>
</protein>
<name>A0ABP7K624_9RHOB</name>
<evidence type="ECO:0000256" key="3">
    <source>
        <dbReference type="ARBA" id="ARBA00022448"/>
    </source>
</evidence>
<keyword evidence="6 11" id="KW-0812">Transmembrane</keyword>
<evidence type="ECO:0000256" key="8">
    <source>
        <dbReference type="ARBA" id="ARBA00022989"/>
    </source>
</evidence>
<dbReference type="PANTHER" id="PTHR46494">
    <property type="entry name" value="CORA FAMILY METAL ION TRANSPORTER (EUROFUNG)"/>
    <property type="match status" value="1"/>
</dbReference>
<keyword evidence="9" id="KW-0406">Ion transport</keyword>
<sequence length="317" mass="34782">MLFAYRTEGQNLSRNSPEAPLSDALWIDVFQPSQNEVDALKELGIPVPSREDMEEIEVSNRLYREGDTEVLTVVLPGQDAQERQTVGPVAFILSETRLVTVRHHAPRPFQTFPTHAGQSSTGCRSVRHVFLGLIEEIVARLADHLEGVGHTLDKESHGLFLEPAPRSVALAGVLRAMGRQGEQIARLRQGLVTVERALSTFSVNLEGHGTIDLKQVSKAQLRDVQSLSVHSDFLSGRLAQLTDVAMGMINLEQSSASRILSVVATMFLPPTLVASVYGMNFSNLPGLDHPQGYLIASVLMIASAVGSLLLFKWMKWL</sequence>
<evidence type="ECO:0000256" key="5">
    <source>
        <dbReference type="ARBA" id="ARBA00022519"/>
    </source>
</evidence>
<evidence type="ECO:0000313" key="12">
    <source>
        <dbReference type="EMBL" id="GAA3867024.1"/>
    </source>
</evidence>
<dbReference type="SUPFAM" id="SSF144083">
    <property type="entry name" value="Magnesium transport protein CorA, transmembrane region"/>
    <property type="match status" value="1"/>
</dbReference>
<dbReference type="SUPFAM" id="SSF143865">
    <property type="entry name" value="CorA soluble domain-like"/>
    <property type="match status" value="1"/>
</dbReference>
<dbReference type="Gene3D" id="1.20.58.340">
    <property type="entry name" value="Magnesium transport protein CorA, transmembrane region"/>
    <property type="match status" value="1"/>
</dbReference>
<keyword evidence="3" id="KW-0813">Transport</keyword>
<evidence type="ECO:0000256" key="6">
    <source>
        <dbReference type="ARBA" id="ARBA00022692"/>
    </source>
</evidence>
<dbReference type="Proteomes" id="UP001399917">
    <property type="component" value="Unassembled WGS sequence"/>
</dbReference>
<evidence type="ECO:0000256" key="4">
    <source>
        <dbReference type="ARBA" id="ARBA00022475"/>
    </source>
</evidence>
<accession>A0ABP7K624</accession>
<evidence type="ECO:0000256" key="7">
    <source>
        <dbReference type="ARBA" id="ARBA00022833"/>
    </source>
</evidence>
<feature type="transmembrane region" description="Helical" evidence="11">
    <location>
        <begin position="259"/>
        <end position="279"/>
    </location>
</feature>
<gene>
    <name evidence="12" type="ORF">GCM10022404_16430</name>
</gene>
<comment type="caution">
    <text evidence="12">The sequence shown here is derived from an EMBL/GenBank/DDBJ whole genome shotgun (WGS) entry which is preliminary data.</text>
</comment>
<comment type="subcellular location">
    <subcellularLocation>
        <location evidence="1">Cell membrane</location>
        <topology evidence="1">Multi-pass membrane protein</topology>
    </subcellularLocation>
</comment>
<reference evidence="13" key="1">
    <citation type="journal article" date="2019" name="Int. J. Syst. Evol. Microbiol.">
        <title>The Global Catalogue of Microorganisms (GCM) 10K type strain sequencing project: providing services to taxonomists for standard genome sequencing and annotation.</title>
        <authorList>
            <consortium name="The Broad Institute Genomics Platform"/>
            <consortium name="The Broad Institute Genome Sequencing Center for Infectious Disease"/>
            <person name="Wu L."/>
            <person name="Ma J."/>
        </authorList>
    </citation>
    <scope>NUCLEOTIDE SEQUENCE [LARGE SCALE GENOMIC DNA]</scope>
    <source>
        <strain evidence="13">JCM 17190</strain>
    </source>
</reference>
<keyword evidence="7" id="KW-0862">Zinc</keyword>